<protein>
    <submittedName>
        <fullName evidence="2">Uncharacterized protein</fullName>
    </submittedName>
</protein>
<evidence type="ECO:0000313" key="2">
    <source>
        <dbReference type="EMBL" id="KAG2600113.1"/>
    </source>
</evidence>
<proteinExistence type="predicted"/>
<sequence>MSGLWPPAERLLRCRAPFNSDGDRGWHMADSCREIQGAPAPMLPIRGDAPHRPSTSVKRDTSGHRHVAFRSSFGQRAHWWREQLAIDDLTSSAPVLRPTPPSPRRIQWGSSSPLRHAAQQRIHGPER</sequence>
<dbReference type="Proteomes" id="UP000823388">
    <property type="component" value="Chromosome 5K"/>
</dbReference>
<dbReference type="EMBL" id="CM029045">
    <property type="protein sequence ID" value="KAG2600113.1"/>
    <property type="molecule type" value="Genomic_DNA"/>
</dbReference>
<accession>A0A8T0ST90</accession>
<feature type="region of interest" description="Disordered" evidence="1">
    <location>
        <begin position="90"/>
        <end position="127"/>
    </location>
</feature>
<gene>
    <name evidence="2" type="ORF">PVAP13_5KG495207</name>
</gene>
<feature type="region of interest" description="Disordered" evidence="1">
    <location>
        <begin position="39"/>
        <end position="63"/>
    </location>
</feature>
<reference evidence="2" key="1">
    <citation type="submission" date="2020-05" db="EMBL/GenBank/DDBJ databases">
        <title>WGS assembly of Panicum virgatum.</title>
        <authorList>
            <person name="Lovell J.T."/>
            <person name="Jenkins J."/>
            <person name="Shu S."/>
            <person name="Juenger T.E."/>
            <person name="Schmutz J."/>
        </authorList>
    </citation>
    <scope>NUCLEOTIDE SEQUENCE</scope>
    <source>
        <strain evidence="2">AP13</strain>
    </source>
</reference>
<comment type="caution">
    <text evidence="2">The sequence shown here is derived from an EMBL/GenBank/DDBJ whole genome shotgun (WGS) entry which is preliminary data.</text>
</comment>
<name>A0A8T0ST90_PANVG</name>
<keyword evidence="3" id="KW-1185">Reference proteome</keyword>
<organism evidence="2 3">
    <name type="scientific">Panicum virgatum</name>
    <name type="common">Blackwell switchgrass</name>
    <dbReference type="NCBI Taxonomy" id="38727"/>
    <lineage>
        <taxon>Eukaryota</taxon>
        <taxon>Viridiplantae</taxon>
        <taxon>Streptophyta</taxon>
        <taxon>Embryophyta</taxon>
        <taxon>Tracheophyta</taxon>
        <taxon>Spermatophyta</taxon>
        <taxon>Magnoliopsida</taxon>
        <taxon>Liliopsida</taxon>
        <taxon>Poales</taxon>
        <taxon>Poaceae</taxon>
        <taxon>PACMAD clade</taxon>
        <taxon>Panicoideae</taxon>
        <taxon>Panicodae</taxon>
        <taxon>Paniceae</taxon>
        <taxon>Panicinae</taxon>
        <taxon>Panicum</taxon>
        <taxon>Panicum sect. Hiantes</taxon>
    </lineage>
</organism>
<dbReference type="AlphaFoldDB" id="A0A8T0ST90"/>
<evidence type="ECO:0000256" key="1">
    <source>
        <dbReference type="SAM" id="MobiDB-lite"/>
    </source>
</evidence>
<evidence type="ECO:0000313" key="3">
    <source>
        <dbReference type="Proteomes" id="UP000823388"/>
    </source>
</evidence>